<dbReference type="Pfam" id="PF14817">
    <property type="entry name" value="HAUS5"/>
    <property type="match status" value="1"/>
</dbReference>
<dbReference type="EMBL" id="RWGY01000039">
    <property type="protein sequence ID" value="TVU09445.1"/>
    <property type="molecule type" value="Genomic_DNA"/>
</dbReference>
<organism evidence="2 3">
    <name type="scientific">Eragrostis curvula</name>
    <name type="common">weeping love grass</name>
    <dbReference type="NCBI Taxonomy" id="38414"/>
    <lineage>
        <taxon>Eukaryota</taxon>
        <taxon>Viridiplantae</taxon>
        <taxon>Streptophyta</taxon>
        <taxon>Embryophyta</taxon>
        <taxon>Tracheophyta</taxon>
        <taxon>Spermatophyta</taxon>
        <taxon>Magnoliopsida</taxon>
        <taxon>Liliopsida</taxon>
        <taxon>Poales</taxon>
        <taxon>Poaceae</taxon>
        <taxon>PACMAD clade</taxon>
        <taxon>Chloridoideae</taxon>
        <taxon>Eragrostideae</taxon>
        <taxon>Eragrostidinae</taxon>
        <taxon>Eragrostis</taxon>
    </lineage>
</organism>
<proteinExistence type="predicted"/>
<dbReference type="PANTHER" id="PTHR34968">
    <property type="entry name" value="AUGMIN SUBUNIT 5"/>
    <property type="match status" value="1"/>
</dbReference>
<dbReference type="AlphaFoldDB" id="A0A5J9TDL1"/>
<dbReference type="InterPro" id="IPR029131">
    <property type="entry name" value="HAUS5"/>
</dbReference>
<accession>A0A5J9TDL1</accession>
<protein>
    <recommendedName>
        <fullName evidence="4">AUGMIN subunit 5</fullName>
    </recommendedName>
</protein>
<evidence type="ECO:0000256" key="1">
    <source>
        <dbReference type="SAM" id="Coils"/>
    </source>
</evidence>
<dbReference type="GO" id="GO:0070652">
    <property type="term" value="C:HAUS complex"/>
    <property type="evidence" value="ECO:0007669"/>
    <property type="project" value="InterPro"/>
</dbReference>
<dbReference type="OrthoDB" id="2019614at2759"/>
<dbReference type="Proteomes" id="UP000324897">
    <property type="component" value="Chromosome 3"/>
</dbReference>
<dbReference type="InterPro" id="IPR044706">
    <property type="entry name" value="AUG5_plant"/>
</dbReference>
<dbReference type="GO" id="GO:0051225">
    <property type="term" value="P:spindle assembly"/>
    <property type="evidence" value="ECO:0007669"/>
    <property type="project" value="InterPro"/>
</dbReference>
<name>A0A5J9TDL1_9POAL</name>
<dbReference type="Gramene" id="TVU09445">
    <property type="protein sequence ID" value="TVU09445"/>
    <property type="gene ID" value="EJB05_42917"/>
</dbReference>
<reference evidence="2 3" key="1">
    <citation type="journal article" date="2019" name="Sci. Rep.">
        <title>A high-quality genome of Eragrostis curvula grass provides insights into Poaceae evolution and supports new strategies to enhance forage quality.</title>
        <authorList>
            <person name="Carballo J."/>
            <person name="Santos B.A.C.M."/>
            <person name="Zappacosta D."/>
            <person name="Garbus I."/>
            <person name="Selva J.P."/>
            <person name="Gallo C.A."/>
            <person name="Diaz A."/>
            <person name="Albertini E."/>
            <person name="Caccamo M."/>
            <person name="Echenique V."/>
        </authorList>
    </citation>
    <scope>NUCLEOTIDE SEQUENCE [LARGE SCALE GENOMIC DNA]</scope>
    <source>
        <strain evidence="3">cv. Victoria</strain>
        <tissue evidence="2">Leaf</tissue>
    </source>
</reference>
<dbReference type="GO" id="GO:0005876">
    <property type="term" value="C:spindle microtubule"/>
    <property type="evidence" value="ECO:0007669"/>
    <property type="project" value="InterPro"/>
</dbReference>
<keyword evidence="3" id="KW-1185">Reference proteome</keyword>
<evidence type="ECO:0000313" key="2">
    <source>
        <dbReference type="EMBL" id="TVU09445.1"/>
    </source>
</evidence>
<evidence type="ECO:0000313" key="3">
    <source>
        <dbReference type="Proteomes" id="UP000324897"/>
    </source>
</evidence>
<keyword evidence="1" id="KW-0175">Coiled coil</keyword>
<comment type="caution">
    <text evidence="2">The sequence shown here is derived from an EMBL/GenBank/DDBJ whole genome shotgun (WGS) entry which is preliminary data.</text>
</comment>
<sequence length="803" mass="88619">MPASSVSGGSGPGGVSPDAIIEWLQDEMGYPSAPPAPEQLRKICRGNMIPVWSFLLRRVRSERTVATARRNILVHGVAARRAREGGPGAGGVGAGDAAAREAEARERDLAAEEAERLRGVVRRQRKELRARIAEVAREEAERKRVLGERSNARHKQVMLEAYEQQCDEACKIFAEYQRRLHQFVNQARDVRRSSIGVSGAADSVDDMKLKSDREDLYSSVKSNRLSEDLVETADERGIRKACETLAANMIETIRSSFPAFEGSGINSTCQLDAAKLGIDLDGEVPTDVKAVALDSLKNPSLLLQSIITYTSRMKTLIHRETDKIDIRADAELLRYKYENEQVIDAASTDASSPLPYQVYGNGKTGSQLSTRGTYDQLLERQKEHVQQFLATEDALNKAAEAKVLSQKLLQRLHGTVDMAGSKKLPTGNTSQTVTNSRHLELDVWAKEREVAGLKASLSTLTSEVQRLYKLCAEWKEAEDSLRKKWKKIEEFDARRSELECIYSALQRANMDASAFWEQQPLSARGYAGQTIIPACNSVVEMSTNSRDLIERELSAFGQSLDNSLCKLPATPQALLEALGSNGATGSEALAAAEKHAALLTARAGARDPSAVPSICRISAALQYNSGMYNVTESILTSWLIVSPGAEGTDSGLASVLSSLEFCLKPCGSEASILEDLSKAINLVHTRRNLVENDRVLLNRAHRAQQEYERVANYCLKLASEQEKVVGERWLPELRNAVQEARRCFEDCQRVRGLVDDWYEQPAATIVDWVTIDGQSVGAWINLVKQLHMEISRRTLAMSSIGDD</sequence>
<dbReference type="PANTHER" id="PTHR34968:SF1">
    <property type="entry name" value="AUGMIN SUBUNIT 5"/>
    <property type="match status" value="1"/>
</dbReference>
<gene>
    <name evidence="2" type="ORF">EJB05_42917</name>
</gene>
<feature type="coiled-coil region" evidence="1">
    <location>
        <begin position="111"/>
        <end position="179"/>
    </location>
</feature>
<evidence type="ECO:0008006" key="4">
    <source>
        <dbReference type="Google" id="ProtNLM"/>
    </source>
</evidence>